<proteinExistence type="predicted"/>
<name>A0A182PJN8_9DIPT</name>
<keyword evidence="2" id="KW-1185">Reference proteome</keyword>
<evidence type="ECO:0000313" key="2">
    <source>
        <dbReference type="Proteomes" id="UP000075885"/>
    </source>
</evidence>
<evidence type="ECO:0000313" key="1">
    <source>
        <dbReference type="EnsemblMetazoa" id="AEPI007152-PA"/>
    </source>
</evidence>
<reference evidence="2" key="1">
    <citation type="submission" date="2013-03" db="EMBL/GenBank/DDBJ databases">
        <title>The Genome Sequence of Anopheles epiroticus epiroticus2.</title>
        <authorList>
            <consortium name="The Broad Institute Genomics Platform"/>
            <person name="Neafsey D.E."/>
            <person name="Howell P."/>
            <person name="Walker B."/>
            <person name="Young S.K."/>
            <person name="Zeng Q."/>
            <person name="Gargeya S."/>
            <person name="Fitzgerald M."/>
            <person name="Haas B."/>
            <person name="Abouelleil A."/>
            <person name="Allen A.W."/>
            <person name="Alvarado L."/>
            <person name="Arachchi H.M."/>
            <person name="Berlin A.M."/>
            <person name="Chapman S.B."/>
            <person name="Gainer-Dewar J."/>
            <person name="Goldberg J."/>
            <person name="Griggs A."/>
            <person name="Gujja S."/>
            <person name="Hansen M."/>
            <person name="Howarth C."/>
            <person name="Imamovic A."/>
            <person name="Ireland A."/>
            <person name="Larimer J."/>
            <person name="McCowan C."/>
            <person name="Murphy C."/>
            <person name="Pearson M."/>
            <person name="Poon T.W."/>
            <person name="Priest M."/>
            <person name="Roberts A."/>
            <person name="Saif S."/>
            <person name="Shea T."/>
            <person name="Sisk P."/>
            <person name="Sykes S."/>
            <person name="Wortman J."/>
            <person name="Nusbaum C."/>
            <person name="Birren B."/>
        </authorList>
    </citation>
    <scope>NUCLEOTIDE SEQUENCE [LARGE SCALE GENOMIC DNA]</scope>
    <source>
        <strain evidence="2">Epiroticus2</strain>
    </source>
</reference>
<accession>A0A182PJN8</accession>
<dbReference type="VEuPathDB" id="VectorBase:AEPI007152"/>
<dbReference type="AlphaFoldDB" id="A0A182PJN8"/>
<reference evidence="1" key="2">
    <citation type="submission" date="2020-05" db="UniProtKB">
        <authorList>
            <consortium name="EnsemblMetazoa"/>
        </authorList>
    </citation>
    <scope>IDENTIFICATION</scope>
    <source>
        <strain evidence="1">Epiroticus2</strain>
    </source>
</reference>
<dbReference type="EnsemblMetazoa" id="AEPI007152-RA">
    <property type="protein sequence ID" value="AEPI007152-PA"/>
    <property type="gene ID" value="AEPI007152"/>
</dbReference>
<dbReference type="STRING" id="199890.A0A182PJN8"/>
<organism evidence="1 2">
    <name type="scientific">Anopheles epiroticus</name>
    <dbReference type="NCBI Taxonomy" id="199890"/>
    <lineage>
        <taxon>Eukaryota</taxon>
        <taxon>Metazoa</taxon>
        <taxon>Ecdysozoa</taxon>
        <taxon>Arthropoda</taxon>
        <taxon>Hexapoda</taxon>
        <taxon>Insecta</taxon>
        <taxon>Pterygota</taxon>
        <taxon>Neoptera</taxon>
        <taxon>Endopterygota</taxon>
        <taxon>Diptera</taxon>
        <taxon>Nematocera</taxon>
        <taxon>Culicoidea</taxon>
        <taxon>Culicidae</taxon>
        <taxon>Anophelinae</taxon>
        <taxon>Anopheles</taxon>
    </lineage>
</organism>
<sequence>MPKPVEEPFDQFQQYYRTPNNRTTTQNFQLFLWNPDEGAIFGRTPSKETLFSVGRIRKVCVDVCLVCEIKFCVLGTQGDRIVDCSAKG</sequence>
<protein>
    <submittedName>
        <fullName evidence="1">Uncharacterized protein</fullName>
    </submittedName>
</protein>
<dbReference type="Proteomes" id="UP000075885">
    <property type="component" value="Unassembled WGS sequence"/>
</dbReference>